<dbReference type="Proteomes" id="UP000010847">
    <property type="component" value="Chromosome"/>
</dbReference>
<dbReference type="InterPro" id="IPR018551">
    <property type="entry name" value="DUF2007"/>
</dbReference>
<keyword evidence="1" id="KW-0472">Membrane</keyword>
<evidence type="ECO:0000313" key="3">
    <source>
        <dbReference type="EMBL" id="AHF06885.1"/>
    </source>
</evidence>
<dbReference type="EMBL" id="CP007032">
    <property type="protein sequence ID" value="AHF06885.1"/>
    <property type="molecule type" value="Genomic_DNA"/>
</dbReference>
<accession>W0E7P8</accession>
<dbReference type="eggNOG" id="ENOG5033MZD">
    <property type="taxonomic scope" value="Bacteria"/>
</dbReference>
<dbReference type="HOGENOM" id="CLU_2045884_0_0_9"/>
<evidence type="ECO:0000259" key="2">
    <source>
        <dbReference type="Pfam" id="PF09413"/>
    </source>
</evidence>
<proteinExistence type="predicted"/>
<dbReference type="OrthoDB" id="1809798at2"/>
<dbReference type="AlphaFoldDB" id="W0E7P8"/>
<feature type="transmembrane region" description="Helical" evidence="1">
    <location>
        <begin position="97"/>
        <end position="117"/>
    </location>
</feature>
<reference evidence="3 4" key="1">
    <citation type="submission" date="2013-12" db="EMBL/GenBank/DDBJ databases">
        <authorList>
            <consortium name="DOE Joint Genome Institute"/>
            <person name="Smidt H."/>
            <person name="Huntemann M."/>
            <person name="Han J."/>
            <person name="Chen A."/>
            <person name="Kyrpides N."/>
            <person name="Mavromatis K."/>
            <person name="Markowitz V."/>
            <person name="Palaniappan K."/>
            <person name="Ivanova N."/>
            <person name="Schaumberg A."/>
            <person name="Pati A."/>
            <person name="Liolios K."/>
            <person name="Nordberg H.P."/>
            <person name="Cantor M.N."/>
            <person name="Hua S.X."/>
            <person name="Woyke T."/>
        </authorList>
    </citation>
    <scope>NUCLEOTIDE SEQUENCE [LARGE SCALE GENOMIC DNA]</scope>
    <source>
        <strain evidence="4">DSM 15288</strain>
    </source>
</reference>
<evidence type="ECO:0000256" key="1">
    <source>
        <dbReference type="SAM" id="Phobius"/>
    </source>
</evidence>
<name>W0E7P8_9FIRM</name>
<organism evidence="3 4">
    <name type="scientific">Desulfitobacterium metallireducens DSM 15288</name>
    <dbReference type="NCBI Taxonomy" id="871968"/>
    <lineage>
        <taxon>Bacteria</taxon>
        <taxon>Bacillati</taxon>
        <taxon>Bacillota</taxon>
        <taxon>Clostridia</taxon>
        <taxon>Eubacteriales</taxon>
        <taxon>Desulfitobacteriaceae</taxon>
        <taxon>Desulfitobacterium</taxon>
    </lineage>
</organism>
<sequence length="120" mass="13399">MWSFLVSVNSEMEADIINGILEEANIPTQKKYPGDLKASYGIINGVEVWVPSNSLELAQALLAALPQQLESLTPFTEDAGNELNSSANDSPKARWRWLYKSILICFILILFVLFYGFSRG</sequence>
<protein>
    <recommendedName>
        <fullName evidence="2">DUF2007 domain-containing protein</fullName>
    </recommendedName>
</protein>
<feature type="domain" description="DUF2007" evidence="2">
    <location>
        <begin position="5"/>
        <end position="64"/>
    </location>
</feature>
<keyword evidence="1" id="KW-0812">Transmembrane</keyword>
<evidence type="ECO:0000313" key="4">
    <source>
        <dbReference type="Proteomes" id="UP000010847"/>
    </source>
</evidence>
<dbReference type="Pfam" id="PF09413">
    <property type="entry name" value="DUF2007"/>
    <property type="match status" value="1"/>
</dbReference>
<keyword evidence="4" id="KW-1185">Reference proteome</keyword>
<keyword evidence="1" id="KW-1133">Transmembrane helix</keyword>
<gene>
    <name evidence="3" type="ORF">DESME_07260</name>
</gene>
<dbReference type="RefSeq" id="WP_006715430.1">
    <property type="nucleotide sequence ID" value="NZ_CP007032.1"/>
</dbReference>
<dbReference type="KEGG" id="dmt:DESME_07260"/>